<accession>A0A931FK39</accession>
<proteinExistence type="predicted"/>
<feature type="compositionally biased region" description="Low complexity" evidence="1">
    <location>
        <begin position="1146"/>
        <end position="1162"/>
    </location>
</feature>
<feature type="transmembrane region" description="Helical" evidence="2">
    <location>
        <begin position="588"/>
        <end position="609"/>
    </location>
</feature>
<evidence type="ECO:0000313" key="3">
    <source>
        <dbReference type="EMBL" id="MBF9073324.1"/>
    </source>
</evidence>
<feature type="compositionally biased region" description="Gly residues" evidence="1">
    <location>
        <begin position="1335"/>
        <end position="1357"/>
    </location>
</feature>
<evidence type="ECO:0000256" key="2">
    <source>
        <dbReference type="SAM" id="Phobius"/>
    </source>
</evidence>
<feature type="transmembrane region" description="Helical" evidence="2">
    <location>
        <begin position="532"/>
        <end position="552"/>
    </location>
</feature>
<feature type="compositionally biased region" description="Gly residues" evidence="1">
    <location>
        <begin position="1180"/>
        <end position="1192"/>
    </location>
</feature>
<organism evidence="3 4">
    <name type="scientific">Streptacidiphilus fuscans</name>
    <dbReference type="NCBI Taxonomy" id="2789292"/>
    <lineage>
        <taxon>Bacteria</taxon>
        <taxon>Bacillati</taxon>
        <taxon>Actinomycetota</taxon>
        <taxon>Actinomycetes</taxon>
        <taxon>Kitasatosporales</taxon>
        <taxon>Streptomycetaceae</taxon>
        <taxon>Streptacidiphilus</taxon>
    </lineage>
</organism>
<gene>
    <name evidence="3" type="ORF">I2501_35455</name>
</gene>
<keyword evidence="2" id="KW-0812">Transmembrane</keyword>
<evidence type="ECO:0000313" key="4">
    <source>
        <dbReference type="Proteomes" id="UP000657385"/>
    </source>
</evidence>
<feature type="transmembrane region" description="Helical" evidence="2">
    <location>
        <begin position="757"/>
        <end position="780"/>
    </location>
</feature>
<comment type="caution">
    <text evidence="3">The sequence shown here is derived from an EMBL/GenBank/DDBJ whole genome shotgun (WGS) entry which is preliminary data.</text>
</comment>
<evidence type="ECO:0000256" key="1">
    <source>
        <dbReference type="SAM" id="MobiDB-lite"/>
    </source>
</evidence>
<dbReference type="InterPro" id="IPR050834">
    <property type="entry name" value="Glycosyltransf_2"/>
</dbReference>
<feature type="transmembrane region" description="Helical" evidence="2">
    <location>
        <begin position="731"/>
        <end position="750"/>
    </location>
</feature>
<sequence>MSAYSHQAVGQPGAGRAPAYPRHLVTAVLVAHDGARWLPRALRGLLEQDRPVQRIIAADTGSTDATPRLLAEALGSDAVLQYGRRTGFGTAVNETVRGLSPLYAEHLPYSIEHGYDPLDPDEVGHDQFGDPLGHHDELADEQMRGAGRTEPVEWIWLLHDDCEPHPDALRKLLQVADTTPTAAVIGPKLRSWYDRRQLLEVGVSIARSGRRWTGLDRREQDQGQRDQVRPVLAVSTAGMLIRRDVFEQIGGFDKQLPLMRDDVDLCWRVAAAGHRTVVAPDAILRHAEAASRERRPIDCAKPDRPHRIDKAGAVYTLLANSSAVLMPYLLLRITLSTLVRALGYTLGKTPGLAVDEIAGLSHVMLRFGSLLTGRARRRRTRAADALDDGTLFPALGATSRAAIENLIAEFGGNRANEAYSSRHGAVESGPIDDDNDILEIEQFATVKRIARKPAPVLFAGLLVLSLIACRNLLGTGALYGGSLLPTPGGATDLWQQFASSWQADGVGTAGSAPPYLGVLAALSSITFGNPGLAMTVILLLSVPLAGVSAYLVSRPLIDSRLVRAWASAGYALLPAATGAIAQGRIGTAMLAVLLPPLARAAAIAVGLGIRRETAARGGRPGWRSAWVAAFTLTLGTAFVPLAWLLGLLLAGGALLAAFLRGGAFGQGTDALRRLGPRVVAIVGTPLLVLAPWSLSLFLHPSRFLLEAGIPGLVGTPATPVDLLTLDPGGSGTVPGLLIVGVVLAALAALLRADRRRAVVAAWGAAAVGMLGTALAGTVSVVPGPGQTAVQAWAGPTTLITGIALLAAAAIGADHARERVAAINFGWRQPVAALVVVAAALAPVAAAGWWVLRGADGPLQRGSGGLVPAFIVQEAQSSDQSRTLVIRMGDQGQVASYALVRGAGPTVGSTEVADAAGTSAATTALDQLVGGLVAGSGGNEVTGLTDFAVQYIEVLAPVSGTLSGTLDATPGLARVNQQQQASLWRVQETTSRVVIRSQGSPDVTVSTGPVDVDTTIPAGPQGRVLRLADSADSGWHASLDGQALTPQTVDGWAQGFALPASGGQLSVSYSENPIHLAWVVAQCVLALALVVLALPGRRRAVDDDGVEEGDDPLAPSGVGLGASAATAGPGASGEQPVVPGSRRARRLAAAAEGQEAPGSPEAADATSGTDESAAQQDVFAGVGGAGVASGGQPDGYEQGYPQQGGGYQDPSYEGGYQEQQPYYGDPSAQPHPGYGYEQQGYDQQPGYEQQPSGYEQPGYEQAGYGTQGYAPGQGHQGYEQPGFEQPGFDQQGYYPQGAPGGPDGQGVPDQSYGWHDAGAAQGQFGSLQPDDPWLNGDGGTGGPSGSSGQHGHGQDQGN</sequence>
<feature type="transmembrane region" description="Helical" evidence="2">
    <location>
        <begin position="621"/>
        <end position="638"/>
    </location>
</feature>
<feature type="compositionally biased region" description="Low complexity" evidence="1">
    <location>
        <begin position="1120"/>
        <end position="1132"/>
    </location>
</feature>
<dbReference type="Pfam" id="PF13641">
    <property type="entry name" value="Glyco_tranf_2_3"/>
    <property type="match status" value="1"/>
</dbReference>
<feature type="transmembrane region" description="Helical" evidence="2">
    <location>
        <begin position="674"/>
        <end position="694"/>
    </location>
</feature>
<dbReference type="EMBL" id="JADPRT010000021">
    <property type="protein sequence ID" value="MBF9073324.1"/>
    <property type="molecule type" value="Genomic_DNA"/>
</dbReference>
<name>A0A931FK39_9ACTN</name>
<feature type="compositionally biased region" description="Low complexity" evidence="1">
    <location>
        <begin position="1231"/>
        <end position="1250"/>
    </location>
</feature>
<dbReference type="PANTHER" id="PTHR43685">
    <property type="entry name" value="GLYCOSYLTRANSFERASE"/>
    <property type="match status" value="1"/>
</dbReference>
<protein>
    <submittedName>
        <fullName evidence="3">Glycosyltransferase</fullName>
    </submittedName>
</protein>
<feature type="compositionally biased region" description="Low complexity" evidence="1">
    <location>
        <begin position="1207"/>
        <end position="1223"/>
    </location>
</feature>
<feature type="transmembrane region" description="Helical" evidence="2">
    <location>
        <begin position="830"/>
        <end position="851"/>
    </location>
</feature>
<dbReference type="Proteomes" id="UP000657385">
    <property type="component" value="Unassembled WGS sequence"/>
</dbReference>
<feature type="transmembrane region" description="Helical" evidence="2">
    <location>
        <begin position="792"/>
        <end position="810"/>
    </location>
</feature>
<dbReference type="InterPro" id="IPR029044">
    <property type="entry name" value="Nucleotide-diphossugar_trans"/>
</dbReference>
<feature type="transmembrane region" description="Helical" evidence="2">
    <location>
        <begin position="564"/>
        <end position="582"/>
    </location>
</feature>
<dbReference type="RefSeq" id="WP_196198296.1">
    <property type="nucleotide sequence ID" value="NZ_JADPRT010000021.1"/>
</dbReference>
<dbReference type="SUPFAM" id="SSF53448">
    <property type="entry name" value="Nucleotide-diphospho-sugar transferases"/>
    <property type="match status" value="1"/>
</dbReference>
<feature type="transmembrane region" description="Helical" evidence="2">
    <location>
        <begin position="644"/>
        <end position="662"/>
    </location>
</feature>
<feature type="transmembrane region" description="Helical" evidence="2">
    <location>
        <begin position="312"/>
        <end position="331"/>
    </location>
</feature>
<reference evidence="3" key="1">
    <citation type="submission" date="2020-11" db="EMBL/GenBank/DDBJ databases">
        <title>Isolation and identification of active actinomycetes.</title>
        <authorList>
            <person name="Yu B."/>
        </authorList>
    </citation>
    <scope>NUCLEOTIDE SEQUENCE</scope>
    <source>
        <strain evidence="3">NEAU-YB345</strain>
    </source>
</reference>
<keyword evidence="4" id="KW-1185">Reference proteome</keyword>
<keyword evidence="2" id="KW-0472">Membrane</keyword>
<dbReference type="Gene3D" id="3.90.550.10">
    <property type="entry name" value="Spore Coat Polysaccharide Biosynthesis Protein SpsA, Chain A"/>
    <property type="match status" value="1"/>
</dbReference>
<feature type="region of interest" description="Disordered" evidence="1">
    <location>
        <begin position="1102"/>
        <end position="1357"/>
    </location>
</feature>
<feature type="transmembrane region" description="Helical" evidence="2">
    <location>
        <begin position="456"/>
        <end position="479"/>
    </location>
</feature>
<dbReference type="PANTHER" id="PTHR43685:SF3">
    <property type="entry name" value="SLR2126 PROTEIN"/>
    <property type="match status" value="1"/>
</dbReference>
<keyword evidence="2" id="KW-1133">Transmembrane helix</keyword>